<feature type="domain" description="Gfo/Idh/MocA-like oxidoreductase N-terminal" evidence="1">
    <location>
        <begin position="9"/>
        <end position="97"/>
    </location>
</feature>
<dbReference type="PANTHER" id="PTHR43593">
    <property type="match status" value="1"/>
</dbReference>
<sequence>MAANSAITKYGIVGIGMMGREHLINLHHLRHQNLAVVSIADPHPPSQLLAVELARSFNWDLKVFSGHEELLESETCDVIVVSSPNMTHHRILMDIIAYETAPRSRREAVMHQYCRLQRGSGGCEEKVGYGGASWVGV</sequence>
<protein>
    <recommendedName>
        <fullName evidence="1">Gfo/Idh/MocA-like oxidoreductase N-terminal domain-containing protein</fullName>
    </recommendedName>
</protein>
<evidence type="ECO:0000259" key="1">
    <source>
        <dbReference type="Pfam" id="PF01408"/>
    </source>
</evidence>
<dbReference type="Pfam" id="PF01408">
    <property type="entry name" value="GFO_IDH_MocA"/>
    <property type="match status" value="1"/>
</dbReference>
<dbReference type="GO" id="GO:0000166">
    <property type="term" value="F:nucleotide binding"/>
    <property type="evidence" value="ECO:0007669"/>
    <property type="project" value="InterPro"/>
</dbReference>
<organism evidence="2 3">
    <name type="scientific">Brassica carinata</name>
    <name type="common">Ethiopian mustard</name>
    <name type="synonym">Abyssinian cabbage</name>
    <dbReference type="NCBI Taxonomy" id="52824"/>
    <lineage>
        <taxon>Eukaryota</taxon>
        <taxon>Viridiplantae</taxon>
        <taxon>Streptophyta</taxon>
        <taxon>Embryophyta</taxon>
        <taxon>Tracheophyta</taxon>
        <taxon>Spermatophyta</taxon>
        <taxon>Magnoliopsida</taxon>
        <taxon>eudicotyledons</taxon>
        <taxon>Gunneridae</taxon>
        <taxon>Pentapetalae</taxon>
        <taxon>rosids</taxon>
        <taxon>malvids</taxon>
        <taxon>Brassicales</taxon>
        <taxon>Brassicaceae</taxon>
        <taxon>Brassiceae</taxon>
        <taxon>Brassica</taxon>
    </lineage>
</organism>
<dbReference type="AlphaFoldDB" id="A0A8X7Q5Y0"/>
<accession>A0A8X7Q5Y0</accession>
<evidence type="ECO:0000313" key="3">
    <source>
        <dbReference type="Proteomes" id="UP000886595"/>
    </source>
</evidence>
<keyword evidence="3" id="KW-1185">Reference proteome</keyword>
<dbReference type="InterPro" id="IPR050424">
    <property type="entry name" value="Gfo-Idh-MocA_inositol_DH"/>
</dbReference>
<proteinExistence type="predicted"/>
<dbReference type="EMBL" id="JAAMPC010000014">
    <property type="protein sequence ID" value="KAG2263932.1"/>
    <property type="molecule type" value="Genomic_DNA"/>
</dbReference>
<dbReference type="PANTHER" id="PTHR43593:SF1">
    <property type="entry name" value="INOSITOL 2-DEHYDROGENASE"/>
    <property type="match status" value="1"/>
</dbReference>
<dbReference type="Gene3D" id="3.40.50.720">
    <property type="entry name" value="NAD(P)-binding Rossmann-like Domain"/>
    <property type="match status" value="1"/>
</dbReference>
<dbReference type="InterPro" id="IPR000683">
    <property type="entry name" value="Gfo/Idh/MocA-like_OxRdtase_N"/>
</dbReference>
<reference evidence="2 3" key="1">
    <citation type="submission" date="2020-02" db="EMBL/GenBank/DDBJ databases">
        <authorList>
            <person name="Ma Q."/>
            <person name="Huang Y."/>
            <person name="Song X."/>
            <person name="Pei D."/>
        </authorList>
    </citation>
    <scope>NUCLEOTIDE SEQUENCE [LARGE SCALE GENOMIC DNA]</scope>
    <source>
        <strain evidence="2">Sxm20200214</strain>
        <tissue evidence="2">Leaf</tissue>
    </source>
</reference>
<dbReference type="SUPFAM" id="SSF51735">
    <property type="entry name" value="NAD(P)-binding Rossmann-fold domains"/>
    <property type="match status" value="1"/>
</dbReference>
<name>A0A8X7Q5Y0_BRACI</name>
<dbReference type="InterPro" id="IPR036291">
    <property type="entry name" value="NAD(P)-bd_dom_sf"/>
</dbReference>
<comment type="caution">
    <text evidence="2">The sequence shown here is derived from an EMBL/GenBank/DDBJ whole genome shotgun (WGS) entry which is preliminary data.</text>
</comment>
<dbReference type="Proteomes" id="UP000886595">
    <property type="component" value="Unassembled WGS sequence"/>
</dbReference>
<evidence type="ECO:0000313" key="2">
    <source>
        <dbReference type="EMBL" id="KAG2263932.1"/>
    </source>
</evidence>
<dbReference type="OrthoDB" id="1469937at2759"/>
<gene>
    <name evidence="2" type="ORF">Bca52824_071011</name>
</gene>